<dbReference type="Pfam" id="PF00201">
    <property type="entry name" value="UDPGT"/>
    <property type="match status" value="1"/>
</dbReference>
<dbReference type="InterPro" id="IPR002213">
    <property type="entry name" value="UDP_glucos_trans"/>
</dbReference>
<gene>
    <name evidence="4" type="ORF">Cgig2_018967</name>
</gene>
<dbReference type="GO" id="GO:0080044">
    <property type="term" value="F:quercetin 7-O-glucosyltransferase activity"/>
    <property type="evidence" value="ECO:0007669"/>
    <property type="project" value="TreeGrafter"/>
</dbReference>
<comment type="caution">
    <text evidence="4">The sequence shown here is derived from an EMBL/GenBank/DDBJ whole genome shotgun (WGS) entry which is preliminary data.</text>
</comment>
<evidence type="ECO:0008006" key="6">
    <source>
        <dbReference type="Google" id="ProtNLM"/>
    </source>
</evidence>
<keyword evidence="5" id="KW-1185">Reference proteome</keyword>
<dbReference type="PANTHER" id="PTHR11926:SF1560">
    <property type="entry name" value="UDP-GLYCOSYLTRANSFERASE 74E1-RELATED"/>
    <property type="match status" value="1"/>
</dbReference>
<name>A0A9Q1K1M5_9CARY</name>
<comment type="similarity">
    <text evidence="1 3">Belongs to the UDP-glycosyltransferase family.</text>
</comment>
<dbReference type="GO" id="GO:0080043">
    <property type="term" value="F:quercetin 3-O-glucosyltransferase activity"/>
    <property type="evidence" value="ECO:0007669"/>
    <property type="project" value="TreeGrafter"/>
</dbReference>
<dbReference type="FunFam" id="3.40.50.2000:FF:000019">
    <property type="entry name" value="Glycosyltransferase"/>
    <property type="match status" value="1"/>
</dbReference>
<accession>A0A9Q1K1M5</accession>
<evidence type="ECO:0000256" key="1">
    <source>
        <dbReference type="ARBA" id="ARBA00009995"/>
    </source>
</evidence>
<keyword evidence="2 3" id="KW-0808">Transferase</keyword>
<dbReference type="EMBL" id="JAKOGI010000430">
    <property type="protein sequence ID" value="KAJ8435139.1"/>
    <property type="molecule type" value="Genomic_DNA"/>
</dbReference>
<evidence type="ECO:0000313" key="4">
    <source>
        <dbReference type="EMBL" id="KAJ8435139.1"/>
    </source>
</evidence>
<sequence>MVNSINYHAYKGALTASASDRSLVSLHAINALLGVDDLPSFLSSLSYHPAIARLVLGQFSNFEVAECLPVNTVDKQETEVVNWMASHWAVKTIGPAIPSMYLDKRLPEDKDYGLSLFKPEIDICIPWLNAKEDGLVVYASMGSMASLGKEQMEEMAIGLERCNKYFLWVVRASEESKLPSNFKARTLEKGLIVNWCPQLEVLAHRAVGCFVTHCGWNSTLEAISLGVPLVAFPQWTDQPTNAKCIADFWRIGVRVKANDKGIVTGEEIEYCIRQAMEGETGKEIKSNASKWEQEAKEAMEEGGSSHRNIEEFVAKLLES</sequence>
<dbReference type="OrthoDB" id="5835829at2759"/>
<keyword evidence="3" id="KW-0328">Glycosyltransferase</keyword>
<proteinExistence type="inferred from homology"/>
<evidence type="ECO:0000256" key="2">
    <source>
        <dbReference type="ARBA" id="ARBA00022679"/>
    </source>
</evidence>
<reference evidence="4" key="1">
    <citation type="submission" date="2022-04" db="EMBL/GenBank/DDBJ databases">
        <title>Carnegiea gigantea Genome sequencing and assembly v2.</title>
        <authorList>
            <person name="Copetti D."/>
            <person name="Sanderson M.J."/>
            <person name="Burquez A."/>
            <person name="Wojciechowski M.F."/>
        </authorList>
    </citation>
    <scope>NUCLEOTIDE SEQUENCE</scope>
    <source>
        <strain evidence="4">SGP5-SGP5p</strain>
        <tissue evidence="4">Aerial part</tissue>
    </source>
</reference>
<dbReference type="SUPFAM" id="SSF53756">
    <property type="entry name" value="UDP-Glycosyltransferase/glycogen phosphorylase"/>
    <property type="match status" value="1"/>
</dbReference>
<dbReference type="PANTHER" id="PTHR11926">
    <property type="entry name" value="GLUCOSYL/GLUCURONOSYL TRANSFERASES"/>
    <property type="match status" value="1"/>
</dbReference>
<dbReference type="PROSITE" id="PS00375">
    <property type="entry name" value="UDPGT"/>
    <property type="match status" value="1"/>
</dbReference>
<protein>
    <recommendedName>
        <fullName evidence="6">UDP-glycosyltransferases domain-containing protein</fullName>
    </recommendedName>
</protein>
<evidence type="ECO:0000256" key="3">
    <source>
        <dbReference type="RuleBase" id="RU003718"/>
    </source>
</evidence>
<dbReference type="AlphaFoldDB" id="A0A9Q1K1M5"/>
<dbReference type="Gene3D" id="3.40.50.2000">
    <property type="entry name" value="Glycogen Phosphorylase B"/>
    <property type="match status" value="2"/>
</dbReference>
<organism evidence="4 5">
    <name type="scientific">Carnegiea gigantea</name>
    <dbReference type="NCBI Taxonomy" id="171969"/>
    <lineage>
        <taxon>Eukaryota</taxon>
        <taxon>Viridiplantae</taxon>
        <taxon>Streptophyta</taxon>
        <taxon>Embryophyta</taxon>
        <taxon>Tracheophyta</taxon>
        <taxon>Spermatophyta</taxon>
        <taxon>Magnoliopsida</taxon>
        <taxon>eudicotyledons</taxon>
        <taxon>Gunneridae</taxon>
        <taxon>Pentapetalae</taxon>
        <taxon>Caryophyllales</taxon>
        <taxon>Cactineae</taxon>
        <taxon>Cactaceae</taxon>
        <taxon>Cactoideae</taxon>
        <taxon>Echinocereeae</taxon>
        <taxon>Carnegiea</taxon>
    </lineage>
</organism>
<dbReference type="Proteomes" id="UP001153076">
    <property type="component" value="Unassembled WGS sequence"/>
</dbReference>
<dbReference type="CDD" id="cd03784">
    <property type="entry name" value="GT1_Gtf-like"/>
    <property type="match status" value="1"/>
</dbReference>
<evidence type="ECO:0000313" key="5">
    <source>
        <dbReference type="Proteomes" id="UP001153076"/>
    </source>
</evidence>
<dbReference type="InterPro" id="IPR035595">
    <property type="entry name" value="UDP_glycos_trans_CS"/>
</dbReference>